<dbReference type="EMBL" id="ABCA03000054">
    <property type="protein sequence ID" value="EDR99824.1"/>
    <property type="molecule type" value="Genomic_DNA"/>
</dbReference>
<keyword evidence="2" id="KW-1185">Reference proteome</keyword>
<evidence type="ECO:0000313" key="2">
    <source>
        <dbReference type="Proteomes" id="UP000005326"/>
    </source>
</evidence>
<reference evidence="1" key="1">
    <citation type="submission" date="2007-10" db="EMBL/GenBank/DDBJ databases">
        <authorList>
            <person name="Fulton L."/>
            <person name="Clifton S."/>
            <person name="Fulton B."/>
            <person name="Xu J."/>
            <person name="Minx P."/>
            <person name="Pepin K.H."/>
            <person name="Johnson M."/>
            <person name="Thiruvilangam P."/>
            <person name="Bhonagiri V."/>
            <person name="Nash W.E."/>
            <person name="Mardis E.R."/>
            <person name="Wilson R.K."/>
        </authorList>
    </citation>
    <scope>NUCLEOTIDE SEQUENCE [LARGE SCALE GENOMIC DNA]</scope>
    <source>
        <strain evidence="1">DSM 15702</strain>
    </source>
</reference>
<sequence>MQVNRKKNPVTDFTITLHKKYQHGRLSYNACKKQYGGNYERRRNAGSYTDYIRELAVTAEFFRFFKAYFVKVKLCLTSQLAVARHFGADVENCLFKILVFGVVYFKHQFVNRFYQLYSLLFSTFQDYKMYYRKNMLNYTLRILVFNRKVWKTTVLSTCLGENRSETVENSVETV</sequence>
<protein>
    <submittedName>
        <fullName evidence="1">Uncharacterized protein</fullName>
    </submittedName>
</protein>
<accession>B0MRG8</accession>
<organism evidence="1 2">
    <name type="scientific">[Eubacterium] siraeum DSM 15702</name>
    <dbReference type="NCBI Taxonomy" id="428128"/>
    <lineage>
        <taxon>Bacteria</taxon>
        <taxon>Bacillati</taxon>
        <taxon>Bacillota</taxon>
        <taxon>Clostridia</taxon>
        <taxon>Eubacteriales</taxon>
        <taxon>Oscillospiraceae</taxon>
        <taxon>Oscillospiraceae incertae sedis</taxon>
    </lineage>
</organism>
<gene>
    <name evidence="1" type="ORF">EUBSIR_02445</name>
</gene>
<proteinExistence type="predicted"/>
<evidence type="ECO:0000313" key="1">
    <source>
        <dbReference type="EMBL" id="EDR99824.1"/>
    </source>
</evidence>
<name>B0MRG8_9FIRM</name>
<reference evidence="1" key="2">
    <citation type="submission" date="2014-06" db="EMBL/GenBank/DDBJ databases">
        <title>Draft genome sequence of Eubacterium siraeum (DSM 15702).</title>
        <authorList>
            <person name="Sudarsanam P."/>
            <person name="Ley R."/>
            <person name="Guruge J."/>
            <person name="Turnbaugh P.J."/>
            <person name="Mahowald M."/>
            <person name="Liep D."/>
            <person name="Gordon J."/>
        </authorList>
    </citation>
    <scope>NUCLEOTIDE SEQUENCE</scope>
    <source>
        <strain evidence="1">DSM 15702</strain>
    </source>
</reference>
<dbReference type="Proteomes" id="UP000005326">
    <property type="component" value="Unassembled WGS sequence"/>
</dbReference>
<comment type="caution">
    <text evidence="1">The sequence shown here is derived from an EMBL/GenBank/DDBJ whole genome shotgun (WGS) entry which is preliminary data.</text>
</comment>
<dbReference type="AlphaFoldDB" id="B0MRG8"/>